<dbReference type="GO" id="GO:0003723">
    <property type="term" value="F:RNA binding"/>
    <property type="evidence" value="ECO:0007669"/>
    <property type="project" value="UniProtKB-UniRule"/>
</dbReference>
<dbReference type="GeneID" id="110576319"/>
<dbReference type="InterPro" id="IPR000504">
    <property type="entry name" value="RRM_dom"/>
</dbReference>
<sequence>MSEGVDLIDIYADEEFNQDPEFNNTDQIDLYDDVLTATSQPSDDRSSSTEPPPPVRQEPSPKPNNKSPAILYTYSGLRNRRAAVYVGSFSWWTTDQQLIQVIRSIGVYDVVELKFAENRANGQSKGYAEVVVASENSVHKLLELLPGKVLNGEKVDVRPATRQNLSQFEAQARKRIPPRAHSRDSSDSADGRATPSDNLVPSSARVDKPPSVLPYFNRPPSALPLMGLPPPPIPPPPPLSSSFGVPPPPPGIHYQHLMPPPPRLPPHLAVPPPGAIPPALHLNPAFFPPPNATVGPPPDTYMKASAPYNHHGSRDSGPPPSTVSEAEFEEIMKRNRAISSSAISKAVSGASAVTRLRRCSQPLLLSNSPGSPMMSVAVSSSPLLRTVFMALKPSPTVWVPAGARPGRDTGPESGRLAGPGRAVGGTGTCFIMKSGMMITSKKGTGSTRDTGIENGTGTTEKGVWLEANVFLMDLHLLTLIRTKGRRPLHPSPFLQAPSPLQTPREYPLPYRIEDCLAALPIPHLLFVRGRNLKTLCGWEGWQTGRKHVQAPGLHREWCFVQGNVGVSDSPGAVRW</sequence>
<evidence type="ECO:0000256" key="2">
    <source>
        <dbReference type="ARBA" id="ARBA00004496"/>
    </source>
</evidence>
<dbReference type="RefSeq" id="XP_021541139.1">
    <property type="nucleotide sequence ID" value="XM_021685464.1"/>
</dbReference>
<feature type="region of interest" description="Disordered" evidence="14">
    <location>
        <begin position="33"/>
        <end position="68"/>
    </location>
</feature>
<dbReference type="Pfam" id="PF25524">
    <property type="entry name" value="RSLD_CPSF6"/>
    <property type="match status" value="1"/>
</dbReference>
<name>A0A2Y9GV65_NEOSC</name>
<feature type="domain" description="RRM" evidence="15">
    <location>
        <begin position="82"/>
        <end position="162"/>
    </location>
</feature>
<dbReference type="PANTHER" id="PTHR23204">
    <property type="entry name" value="CLEAVAGE AND POLYADENYLATION SPECIFIC FACTOR"/>
    <property type="match status" value="1"/>
</dbReference>
<evidence type="ECO:0000256" key="10">
    <source>
        <dbReference type="ARBA" id="ARBA00023242"/>
    </source>
</evidence>
<dbReference type="AlphaFoldDB" id="A0A2Y9GV65"/>
<evidence type="ECO:0000256" key="13">
    <source>
        <dbReference type="PROSITE-ProRule" id="PRU00176"/>
    </source>
</evidence>
<dbReference type="Gene3D" id="3.30.70.330">
    <property type="match status" value="1"/>
</dbReference>
<keyword evidence="9 13" id="KW-0694">RNA-binding</keyword>
<evidence type="ECO:0000256" key="8">
    <source>
        <dbReference type="ARBA" id="ARBA00022843"/>
    </source>
</evidence>
<dbReference type="InterPro" id="IPR034772">
    <property type="entry name" value="CPSF6/7"/>
</dbReference>
<evidence type="ECO:0000256" key="14">
    <source>
        <dbReference type="SAM" id="MobiDB-lite"/>
    </source>
</evidence>
<keyword evidence="4" id="KW-0963">Cytoplasm</keyword>
<organism evidence="16 17">
    <name type="scientific">Neomonachus schauinslandi</name>
    <name type="common">Hawaiian monk seal</name>
    <name type="synonym">Monachus schauinslandi</name>
    <dbReference type="NCBI Taxonomy" id="29088"/>
    <lineage>
        <taxon>Eukaryota</taxon>
        <taxon>Metazoa</taxon>
        <taxon>Chordata</taxon>
        <taxon>Craniata</taxon>
        <taxon>Vertebrata</taxon>
        <taxon>Euteleostomi</taxon>
        <taxon>Mammalia</taxon>
        <taxon>Eutheria</taxon>
        <taxon>Laurasiatheria</taxon>
        <taxon>Carnivora</taxon>
        <taxon>Caniformia</taxon>
        <taxon>Pinnipedia</taxon>
        <taxon>Phocidae</taxon>
        <taxon>Monachinae</taxon>
        <taxon>Monachini</taxon>
        <taxon>Neomonachus</taxon>
    </lineage>
</organism>
<dbReference type="GO" id="GO:0005634">
    <property type="term" value="C:nucleus"/>
    <property type="evidence" value="ECO:0007669"/>
    <property type="project" value="UniProtKB-SubCell"/>
</dbReference>
<comment type="similarity">
    <text evidence="3">Belongs to the RRM CPSF6/7 family.</text>
</comment>
<dbReference type="GO" id="GO:0006397">
    <property type="term" value="P:mRNA processing"/>
    <property type="evidence" value="ECO:0007669"/>
    <property type="project" value="UniProtKB-KW"/>
</dbReference>
<dbReference type="CTD" id="79869"/>
<dbReference type="KEGG" id="nsu:110576319"/>
<evidence type="ECO:0000313" key="16">
    <source>
        <dbReference type="Proteomes" id="UP000248481"/>
    </source>
</evidence>
<dbReference type="FunFam" id="3.30.70.330:FF:000231">
    <property type="entry name" value="Cleavage and polyadenylation specificity factor subunit 7"/>
    <property type="match status" value="1"/>
</dbReference>
<dbReference type="InterPro" id="IPR057951">
    <property type="entry name" value="CPSF6/7_RSLD_N"/>
</dbReference>
<feature type="compositionally biased region" description="Pro residues" evidence="14">
    <location>
        <begin position="50"/>
        <end position="62"/>
    </location>
</feature>
<evidence type="ECO:0000256" key="6">
    <source>
        <dbReference type="ARBA" id="ARBA00022553"/>
    </source>
</evidence>
<comment type="subcellular location">
    <subcellularLocation>
        <location evidence="2">Cytoplasm</location>
    </subcellularLocation>
    <subcellularLocation>
        <location evidence="1">Nucleus</location>
    </subcellularLocation>
</comment>
<evidence type="ECO:0000313" key="18">
    <source>
        <dbReference type="RefSeq" id="XP_044775205.1"/>
    </source>
</evidence>
<dbReference type="Proteomes" id="UP000248481">
    <property type="component" value="Chromosome 11"/>
</dbReference>
<evidence type="ECO:0000256" key="11">
    <source>
        <dbReference type="ARBA" id="ARBA00057133"/>
    </source>
</evidence>
<keyword evidence="10" id="KW-0539">Nucleus</keyword>
<keyword evidence="16" id="KW-1185">Reference proteome</keyword>
<evidence type="ECO:0000256" key="4">
    <source>
        <dbReference type="ARBA" id="ARBA00022490"/>
    </source>
</evidence>
<dbReference type="RefSeq" id="XP_044775205.1">
    <property type="nucleotide sequence ID" value="XM_044919270.1"/>
</dbReference>
<evidence type="ECO:0000256" key="7">
    <source>
        <dbReference type="ARBA" id="ARBA00022664"/>
    </source>
</evidence>
<evidence type="ECO:0000256" key="1">
    <source>
        <dbReference type="ARBA" id="ARBA00004123"/>
    </source>
</evidence>
<keyword evidence="7" id="KW-0507">mRNA processing</keyword>
<evidence type="ECO:0000256" key="5">
    <source>
        <dbReference type="ARBA" id="ARBA00022499"/>
    </source>
</evidence>
<dbReference type="Pfam" id="PF00076">
    <property type="entry name" value="RRM_1"/>
    <property type="match status" value="1"/>
</dbReference>
<dbReference type="PROSITE" id="PS50102">
    <property type="entry name" value="RRM"/>
    <property type="match status" value="1"/>
</dbReference>
<evidence type="ECO:0000256" key="3">
    <source>
        <dbReference type="ARBA" id="ARBA00006265"/>
    </source>
</evidence>
<feature type="compositionally biased region" description="Basic and acidic residues" evidence="14">
    <location>
        <begin position="181"/>
        <end position="190"/>
    </location>
</feature>
<evidence type="ECO:0000259" key="15">
    <source>
        <dbReference type="PROSITE" id="PS50102"/>
    </source>
</evidence>
<dbReference type="InterPro" id="IPR012677">
    <property type="entry name" value="Nucleotide-bd_a/b_plait_sf"/>
</dbReference>
<evidence type="ECO:0000313" key="17">
    <source>
        <dbReference type="RefSeq" id="XP_021541139.1"/>
    </source>
</evidence>
<protein>
    <recommendedName>
        <fullName evidence="12">Cleavage and polyadenylation specificity factor subunit 7</fullName>
    </recommendedName>
</protein>
<keyword evidence="5" id="KW-1017">Isopeptide bond</keyword>
<comment type="function">
    <text evidence="11">Component of the cleavage factor Im (CFIm) complex that functions as an activator of the pre-mRNA 3'-end cleavage and polyadenylation processing required for the maturation of pre-mRNA into functional mRNAs. CFIm contributes to the recruitment of multiprotein complexes on specific sequences on the pre-mRNA 3'-end, so called cleavage and polyadenylation signals (pA signals). Most pre-mRNAs contain multiple pA signals, resulting in alternative cleavage and polyadenylation (APA) producing mRNAs with variable 3'-end formation. The CFIm complex acts as a key regulator of cleavage and polyadenylation site choice during APA through its binding to 5'-UGUA-3' elements localized in the 3'-untranslated region (UTR) for a huge number of pre-mRNAs. CPSF7 activates directly the mRNA 3'-processing machinery. Binds to pA signals in RNA substrates.</text>
</comment>
<proteinExistence type="inferred from homology"/>
<accession>A0A2Y9GV65</accession>
<keyword evidence="8" id="KW-0832">Ubl conjugation</keyword>
<feature type="region of interest" description="Disordered" evidence="14">
    <location>
        <begin position="400"/>
        <end position="420"/>
    </location>
</feature>
<evidence type="ECO:0000256" key="9">
    <source>
        <dbReference type="ARBA" id="ARBA00022884"/>
    </source>
</evidence>
<dbReference type="GO" id="GO:0005737">
    <property type="term" value="C:cytoplasm"/>
    <property type="evidence" value="ECO:0007669"/>
    <property type="project" value="UniProtKB-SubCell"/>
</dbReference>
<reference evidence="17 18" key="1">
    <citation type="submission" date="2025-04" db="UniProtKB">
        <authorList>
            <consortium name="RefSeq"/>
        </authorList>
    </citation>
    <scope>IDENTIFICATION</scope>
    <source>
        <tissue evidence="17 18">Blood</tissue>
    </source>
</reference>
<dbReference type="InterPro" id="IPR035979">
    <property type="entry name" value="RBD_domain_sf"/>
</dbReference>
<keyword evidence="6" id="KW-0597">Phosphoprotein</keyword>
<dbReference type="SMART" id="SM00360">
    <property type="entry name" value="RRM"/>
    <property type="match status" value="1"/>
</dbReference>
<feature type="region of interest" description="Disordered" evidence="14">
    <location>
        <begin position="161"/>
        <end position="215"/>
    </location>
</feature>
<dbReference type="InterPro" id="IPR034773">
    <property type="entry name" value="CPSF7_RRM"/>
</dbReference>
<gene>
    <name evidence="17 18" type="primary">CPSF7</name>
</gene>
<dbReference type="CDD" id="cd12644">
    <property type="entry name" value="RRM_CFIm59"/>
    <property type="match status" value="1"/>
</dbReference>
<dbReference type="SUPFAM" id="SSF54928">
    <property type="entry name" value="RNA-binding domain, RBD"/>
    <property type="match status" value="1"/>
</dbReference>
<evidence type="ECO:0000256" key="12">
    <source>
        <dbReference type="ARBA" id="ARBA00068482"/>
    </source>
</evidence>